<protein>
    <submittedName>
        <fullName evidence="1">(rape) hypothetical protein</fullName>
    </submittedName>
    <submittedName>
        <fullName evidence="2">BnaA05g34350D protein</fullName>
    </submittedName>
</protein>
<evidence type="ECO:0000313" key="3">
    <source>
        <dbReference type="Proteomes" id="UP000028999"/>
    </source>
</evidence>
<dbReference type="Gramene" id="CDY55400">
    <property type="protein sequence ID" value="CDY55400"/>
    <property type="gene ID" value="GSBRNA2T00016801001"/>
</dbReference>
<sequence length="123" mass="14161">MWDQQPSFRFAIDDNFWEKEAGIASQVFVAGGCEWIPGWCFQNFPKKESLGVKFERLKTKRDQMMLMMGSRVQQVEESFKNLELVASDLKAEVHKDKAKSSDARFLLVDEYGIVNPPPTMVQP</sequence>
<dbReference type="Proteomes" id="UP000028999">
    <property type="component" value="Unassembled WGS sequence"/>
</dbReference>
<gene>
    <name evidence="2" type="primary">BnaA05g34350D</name>
    <name evidence="1" type="ORF">DARMORV10_A05P03060.1</name>
    <name evidence="2" type="ORF">GSBRNA2T00016801001</name>
</gene>
<keyword evidence="3" id="KW-1185">Reference proteome</keyword>
<evidence type="ECO:0000313" key="2">
    <source>
        <dbReference type="EMBL" id="CDY55400.1"/>
    </source>
</evidence>
<dbReference type="AlphaFoldDB" id="A0A078J0P7"/>
<accession>A0A078J0P7</accession>
<dbReference type="EMBL" id="LK033399">
    <property type="protein sequence ID" value="CDY55400.1"/>
    <property type="molecule type" value="Genomic_DNA"/>
</dbReference>
<proteinExistence type="predicted"/>
<name>A0A078J0P7_BRANA</name>
<dbReference type="PaxDb" id="3708-A0A078J0P7"/>
<dbReference type="Proteomes" id="UP001295469">
    <property type="component" value="Chromosome A05"/>
</dbReference>
<evidence type="ECO:0000313" key="1">
    <source>
        <dbReference type="EMBL" id="CAF2093905.1"/>
    </source>
</evidence>
<reference evidence="2" key="2">
    <citation type="submission" date="2014-06" db="EMBL/GenBank/DDBJ databases">
        <authorList>
            <person name="Genoscope - CEA"/>
        </authorList>
    </citation>
    <scope>NUCLEOTIDE SEQUENCE</scope>
</reference>
<reference evidence="1" key="3">
    <citation type="submission" date="2021-01" db="EMBL/GenBank/DDBJ databases">
        <authorList>
            <consortium name="Genoscope - CEA"/>
            <person name="William W."/>
        </authorList>
    </citation>
    <scope>NUCLEOTIDE SEQUENCE</scope>
</reference>
<dbReference type="EMBL" id="HG994359">
    <property type="protein sequence ID" value="CAF2093905.1"/>
    <property type="molecule type" value="Genomic_DNA"/>
</dbReference>
<reference evidence="2 3" key="1">
    <citation type="journal article" date="2014" name="Science">
        <title>Plant genetics. Early allopolyploid evolution in the post-Neolithic Brassica napus oilseed genome.</title>
        <authorList>
            <person name="Chalhoub B."/>
            <person name="Denoeud F."/>
            <person name="Liu S."/>
            <person name="Parkin I.A."/>
            <person name="Tang H."/>
            <person name="Wang X."/>
            <person name="Chiquet J."/>
            <person name="Belcram H."/>
            <person name="Tong C."/>
            <person name="Samans B."/>
            <person name="Correa M."/>
            <person name="Da Silva C."/>
            <person name="Just J."/>
            <person name="Falentin C."/>
            <person name="Koh C.S."/>
            <person name="Le Clainche I."/>
            <person name="Bernard M."/>
            <person name="Bento P."/>
            <person name="Noel B."/>
            <person name="Labadie K."/>
            <person name="Alberti A."/>
            <person name="Charles M."/>
            <person name="Arnaud D."/>
            <person name="Guo H."/>
            <person name="Daviaud C."/>
            <person name="Alamery S."/>
            <person name="Jabbari K."/>
            <person name="Zhao M."/>
            <person name="Edger P.P."/>
            <person name="Chelaifa H."/>
            <person name="Tack D."/>
            <person name="Lassalle G."/>
            <person name="Mestiri I."/>
            <person name="Schnel N."/>
            <person name="Le Paslier M.C."/>
            <person name="Fan G."/>
            <person name="Renault V."/>
            <person name="Bayer P.E."/>
            <person name="Golicz A.A."/>
            <person name="Manoli S."/>
            <person name="Lee T.H."/>
            <person name="Thi V.H."/>
            <person name="Chalabi S."/>
            <person name="Hu Q."/>
            <person name="Fan C."/>
            <person name="Tollenaere R."/>
            <person name="Lu Y."/>
            <person name="Battail C."/>
            <person name="Shen J."/>
            <person name="Sidebottom C.H."/>
            <person name="Wang X."/>
            <person name="Canaguier A."/>
            <person name="Chauveau A."/>
            <person name="Berard A."/>
            <person name="Deniot G."/>
            <person name="Guan M."/>
            <person name="Liu Z."/>
            <person name="Sun F."/>
            <person name="Lim Y.P."/>
            <person name="Lyons E."/>
            <person name="Town C.D."/>
            <person name="Bancroft I."/>
            <person name="Wang X."/>
            <person name="Meng J."/>
            <person name="Ma J."/>
            <person name="Pires J.C."/>
            <person name="King G.J."/>
            <person name="Brunel D."/>
            <person name="Delourme R."/>
            <person name="Renard M."/>
            <person name="Aury J.M."/>
            <person name="Adams K.L."/>
            <person name="Batley J."/>
            <person name="Snowdon R.J."/>
            <person name="Tost J."/>
            <person name="Edwards D."/>
            <person name="Zhou Y."/>
            <person name="Hua W."/>
            <person name="Sharpe A.G."/>
            <person name="Paterson A.H."/>
            <person name="Guan C."/>
            <person name="Wincker P."/>
        </authorList>
    </citation>
    <scope>NUCLEOTIDE SEQUENCE [LARGE SCALE GENOMIC DNA]</scope>
    <source>
        <strain evidence="3">cv. Darmor-bzh</strain>
    </source>
</reference>
<organism evidence="2 3">
    <name type="scientific">Brassica napus</name>
    <name type="common">Rape</name>
    <dbReference type="NCBI Taxonomy" id="3708"/>
    <lineage>
        <taxon>Eukaryota</taxon>
        <taxon>Viridiplantae</taxon>
        <taxon>Streptophyta</taxon>
        <taxon>Embryophyta</taxon>
        <taxon>Tracheophyta</taxon>
        <taxon>Spermatophyta</taxon>
        <taxon>Magnoliopsida</taxon>
        <taxon>eudicotyledons</taxon>
        <taxon>Gunneridae</taxon>
        <taxon>Pentapetalae</taxon>
        <taxon>rosids</taxon>
        <taxon>malvids</taxon>
        <taxon>Brassicales</taxon>
        <taxon>Brassicaceae</taxon>
        <taxon>Brassiceae</taxon>
        <taxon>Brassica</taxon>
    </lineage>
</organism>
<dbReference type="OMA" id="AGGCEWI"/>